<keyword evidence="3" id="KW-0576">Peroxisome</keyword>
<proteinExistence type="inferred from homology"/>
<comment type="subcellular location">
    <subcellularLocation>
        <location evidence="1">Peroxisome</location>
    </subcellularLocation>
</comment>
<evidence type="ECO:0000256" key="4">
    <source>
        <dbReference type="ARBA" id="ARBA00023235"/>
    </source>
</evidence>
<dbReference type="InterPro" id="IPR014748">
    <property type="entry name" value="Enoyl-CoA_hydra_C"/>
</dbReference>
<dbReference type="KEGG" id="pect:BN1012_Phect323"/>
<dbReference type="STRING" id="1458461.BN1012_Phect323"/>
<dbReference type="InterPro" id="IPR001753">
    <property type="entry name" value="Enoyl-CoA_hydra/iso"/>
</dbReference>
<evidence type="ECO:0000313" key="6">
    <source>
        <dbReference type="Proteomes" id="UP000032160"/>
    </source>
</evidence>
<sequence>MSSDILRIETEGRVRVLTFNRPDHLNAMNGALYEDVGDALRAASADKDVAVVILTGEGRAFTAGHDLDEMDNPPVHTDGGQHGFRRFREALEVFDKPLVAAVNGLGVGIGLTMLPYCDCVIMDETARLRAPFTTLGVTVEAGNSYLLPARVGWANAARLLFTAEWLSAERALEIGLVQEIADKGTALAAARAFAAPIAGMPVASLVATKRLMLEARNEHVRAAHYREQIAFEEIGKGPANREALAAFREKREADFSGL</sequence>
<dbReference type="OrthoDB" id="9795727at2"/>
<name>X5MBU3_9HYPH</name>
<organism evidence="5 6">
    <name type="scientific">Candidatus Phaeomarinibacter ectocarpi</name>
    <dbReference type="NCBI Taxonomy" id="1458461"/>
    <lineage>
        <taxon>Bacteria</taxon>
        <taxon>Pseudomonadati</taxon>
        <taxon>Pseudomonadota</taxon>
        <taxon>Alphaproteobacteria</taxon>
        <taxon>Hyphomicrobiales</taxon>
        <taxon>Parvibaculaceae</taxon>
        <taxon>Candidatus Phaeomarinibacter</taxon>
    </lineage>
</organism>
<gene>
    <name evidence="5" type="ORF">BN1012_Phect323</name>
</gene>
<dbReference type="Gene3D" id="1.10.12.10">
    <property type="entry name" value="Lyase 2-enoyl-coa Hydratase, Chain A, domain 2"/>
    <property type="match status" value="1"/>
</dbReference>
<dbReference type="RefSeq" id="WP_043949463.1">
    <property type="nucleotide sequence ID" value="NZ_HG966617.1"/>
</dbReference>
<comment type="similarity">
    <text evidence="2">Belongs to the enoyl-CoA hydratase/isomerase family.</text>
</comment>
<keyword evidence="5" id="KW-0456">Lyase</keyword>
<dbReference type="GO" id="GO:0004300">
    <property type="term" value="F:enoyl-CoA hydratase activity"/>
    <property type="evidence" value="ECO:0007669"/>
    <property type="project" value="UniProtKB-EC"/>
</dbReference>
<evidence type="ECO:0000313" key="5">
    <source>
        <dbReference type="EMBL" id="CDO58537.1"/>
    </source>
</evidence>
<accession>X5MBU3</accession>
<dbReference type="Proteomes" id="UP000032160">
    <property type="component" value="Chromosome I"/>
</dbReference>
<keyword evidence="6" id="KW-1185">Reference proteome</keyword>
<dbReference type="GO" id="GO:0004165">
    <property type="term" value="F:delta(3)-delta(2)-enoyl-CoA isomerase activity"/>
    <property type="evidence" value="ECO:0007669"/>
    <property type="project" value="UniProtKB-ARBA"/>
</dbReference>
<dbReference type="EMBL" id="HG966617">
    <property type="protein sequence ID" value="CDO58537.1"/>
    <property type="molecule type" value="Genomic_DNA"/>
</dbReference>
<evidence type="ECO:0000256" key="3">
    <source>
        <dbReference type="ARBA" id="ARBA00023140"/>
    </source>
</evidence>
<dbReference type="Gene3D" id="3.90.226.10">
    <property type="entry name" value="2-enoyl-CoA Hydratase, Chain A, domain 1"/>
    <property type="match status" value="1"/>
</dbReference>
<dbReference type="InterPro" id="IPR029045">
    <property type="entry name" value="ClpP/crotonase-like_dom_sf"/>
</dbReference>
<reference evidence="5 6" key="1">
    <citation type="journal article" date="2014" name="Front. Genet.">
        <title>Genome and metabolic network of "Candidatus Phaeomarinobacter ectocarpi" Ec32, a new candidate genus of Alphaproteobacteria frequently associated with brown algae.</title>
        <authorList>
            <person name="Dittami S.M."/>
            <person name="Barbeyron T."/>
            <person name="Boyen C."/>
            <person name="Cambefort J."/>
            <person name="Collet G."/>
            <person name="Delage L."/>
            <person name="Gobet A."/>
            <person name="Groisillier A."/>
            <person name="Leblanc C."/>
            <person name="Michel G."/>
            <person name="Scornet D."/>
            <person name="Siegel A."/>
            <person name="Tapia J.E."/>
            <person name="Tonon T."/>
        </authorList>
    </citation>
    <scope>NUCLEOTIDE SEQUENCE [LARGE SCALE GENOMIC DNA]</scope>
    <source>
        <strain evidence="5 6">Ec32</strain>
    </source>
</reference>
<dbReference type="Pfam" id="PF00378">
    <property type="entry name" value="ECH_1"/>
    <property type="match status" value="1"/>
</dbReference>
<keyword evidence="4" id="KW-0413">Isomerase</keyword>
<dbReference type="InterPro" id="IPR051053">
    <property type="entry name" value="ECH/Chromodomain_protein"/>
</dbReference>
<dbReference type="HOGENOM" id="CLU_009834_7_2_5"/>
<dbReference type="EC" id="4.2.1.17" evidence="5"/>
<dbReference type="CDD" id="cd06558">
    <property type="entry name" value="crotonase-like"/>
    <property type="match status" value="1"/>
</dbReference>
<evidence type="ECO:0000256" key="1">
    <source>
        <dbReference type="ARBA" id="ARBA00004275"/>
    </source>
</evidence>
<dbReference type="AlphaFoldDB" id="X5MBU3"/>
<protein>
    <submittedName>
        <fullName evidence="5">Enoyl-CoA hydratase</fullName>
        <ecNumber evidence="5">4.2.1.17</ecNumber>
    </submittedName>
</protein>
<dbReference type="PANTHER" id="PTHR43684:SF1">
    <property type="entry name" value="ENOYL-COA DELTA ISOMERASE 2"/>
    <property type="match status" value="1"/>
</dbReference>
<dbReference type="SUPFAM" id="SSF52096">
    <property type="entry name" value="ClpP/crotonase"/>
    <property type="match status" value="1"/>
</dbReference>
<evidence type="ECO:0000256" key="2">
    <source>
        <dbReference type="ARBA" id="ARBA00005254"/>
    </source>
</evidence>
<dbReference type="PANTHER" id="PTHR43684">
    <property type="match status" value="1"/>
</dbReference>